<feature type="domain" description="Filamentous haemagglutinin FhaB/tRNA nuclease CdiA-like TPS" evidence="1">
    <location>
        <begin position="55"/>
        <end position="163"/>
    </location>
</feature>
<dbReference type="SMART" id="SM00912">
    <property type="entry name" value="Haemagg_act"/>
    <property type="match status" value="1"/>
</dbReference>
<sequence length="769" mass="84087">MTNINLKLNVGYEFSVKYFWLIICLSLLSIFHPAVAAIEVKDDGGGSGQASVLTQSGQYYVRIAKANEQGLSVNYFKDFSAQGKNIVLLNSFLMNPKIGQSPAQTIVLVVDQNQIADIQSIQVEGHAADIVLAAPDGIRCNGCSIKNTERVTLATGAVQIENGELKVIDITGGSVDITGAGLQATDLSLLDIAAGHVLVDAPLRTNMKGSLSTRNNQEVKEIDAGGDLEVSNGDVQIIVGKNHFRYLDRQSDAYYQQFSGKAYDYASHALEITDKGKVSVGNLHLESTYDLGSILVKGLIRTQGNWTYVGRYNEQSIVPLESVTIKSNGNVYLSEQIIAANKVDIESTRAINIAALSAGDNYLLDSIQGAEVKVVSVGPIKNQGAISAESVYFSGQNIINEGDIEATRDLYLNGQTGVKNQYGGIILGENIELVSEQDVINGEYYPFKPAEICAMRSVVNNSPSVEVGGKLAVPPFKGCGKVAANSLSAYILGQNIKVVAQNFSNANPYEVSRNTYTDPELNLDLTQSEQVVVSAESIMDIRVNERFWNMSAVVESWTGNVILQAPIIDNERYHIWADTYEKVVGDPNGTHTNQSIQYLKVLSPPARLNVGQDLILNSDMLNNEHSSVEVKRDVSGSVNKIWMEGLKLRDIFKQTTVTQHSKRYCSKRVFGHCIKHKRKHWTTSSVALTKNEETAQYPFIFYVDGHIHQGFGSEYSMLQNITFGPEASAYEPQPTPEPVKPGKPGKYIPISVSDMTIFVLNPSYKEGDS</sequence>
<dbReference type="SUPFAM" id="SSF51126">
    <property type="entry name" value="Pectin lyase-like"/>
    <property type="match status" value="1"/>
</dbReference>
<dbReference type="InterPro" id="IPR008638">
    <property type="entry name" value="FhaB/CdiA-like_TPS"/>
</dbReference>
<proteinExistence type="predicted"/>
<accession>A0A1Y6ITJ5</accession>
<dbReference type="Pfam" id="PF05860">
    <property type="entry name" value="TPS"/>
    <property type="match status" value="1"/>
</dbReference>
<dbReference type="NCBIfam" id="TIGR01901">
    <property type="entry name" value="adhes_NPXG"/>
    <property type="match status" value="1"/>
</dbReference>
<gene>
    <name evidence="2" type="primary">fhaB</name>
    <name evidence="2" type="ORF">VIM7927_02229</name>
</gene>
<dbReference type="Proteomes" id="UP000196125">
    <property type="component" value="Unassembled WGS sequence"/>
</dbReference>
<name>A0A1Y6ITJ5_9VIBR</name>
<evidence type="ECO:0000313" key="2">
    <source>
        <dbReference type="EMBL" id="SMS00954.1"/>
    </source>
</evidence>
<evidence type="ECO:0000259" key="1">
    <source>
        <dbReference type="SMART" id="SM00912"/>
    </source>
</evidence>
<dbReference type="InterPro" id="IPR011050">
    <property type="entry name" value="Pectin_lyase_fold/virulence"/>
</dbReference>
<protein>
    <submittedName>
        <fullName evidence="2">Filamentous hemagglutinin</fullName>
    </submittedName>
</protein>
<dbReference type="InterPro" id="IPR012334">
    <property type="entry name" value="Pectin_lyas_fold"/>
</dbReference>
<dbReference type="EMBL" id="FXXI01000003">
    <property type="protein sequence ID" value="SMS00954.1"/>
    <property type="molecule type" value="Genomic_DNA"/>
</dbReference>
<evidence type="ECO:0000313" key="3">
    <source>
        <dbReference type="Proteomes" id="UP000196125"/>
    </source>
</evidence>
<dbReference type="AlphaFoldDB" id="A0A1Y6ITJ5"/>
<organism evidence="2 3">
    <name type="scientific">Vibrio mangrovi</name>
    <dbReference type="NCBI Taxonomy" id="474394"/>
    <lineage>
        <taxon>Bacteria</taxon>
        <taxon>Pseudomonadati</taxon>
        <taxon>Pseudomonadota</taxon>
        <taxon>Gammaproteobacteria</taxon>
        <taxon>Vibrionales</taxon>
        <taxon>Vibrionaceae</taxon>
        <taxon>Vibrio</taxon>
    </lineage>
</organism>
<reference evidence="2 3" key="1">
    <citation type="submission" date="2017-05" db="EMBL/GenBank/DDBJ databases">
        <authorList>
            <person name="Song R."/>
            <person name="Chenine A.L."/>
            <person name="Ruprecht R.M."/>
        </authorList>
    </citation>
    <scope>NUCLEOTIDE SEQUENCE [LARGE SCALE GENOMIC DNA]</scope>
    <source>
        <strain evidence="2 3">CECT 7927</strain>
    </source>
</reference>
<dbReference type="Gene3D" id="2.160.20.10">
    <property type="entry name" value="Single-stranded right-handed beta-helix, Pectin lyase-like"/>
    <property type="match status" value="1"/>
</dbReference>